<reference evidence="2 3" key="2">
    <citation type="journal article" date="2011" name="PLoS Genet.">
        <title>Caenorhabditis briggsae recombinant inbred line genotypes reveal inter-strain incompatibility and the evolution of recombination.</title>
        <authorList>
            <person name="Ross J.A."/>
            <person name="Koboldt D.C."/>
            <person name="Staisch J.E."/>
            <person name="Chamberlin H.M."/>
            <person name="Gupta B.P."/>
            <person name="Miller R.D."/>
            <person name="Baird S.E."/>
            <person name="Haag E.S."/>
        </authorList>
    </citation>
    <scope>NUCLEOTIDE SEQUENCE [LARGE SCALE GENOMIC DNA]</scope>
    <source>
        <strain evidence="2 3">AF16</strain>
    </source>
</reference>
<evidence type="ECO:0000313" key="3">
    <source>
        <dbReference type="Proteomes" id="UP000008549"/>
    </source>
</evidence>
<feature type="transmembrane region" description="Helical" evidence="1">
    <location>
        <begin position="227"/>
        <end position="249"/>
    </location>
</feature>
<name>A8Y376_CAEBR</name>
<gene>
    <name evidence="2 4" type="ORF">CBG22852</name>
    <name evidence="2" type="ORF">CBG_22852</name>
</gene>
<keyword evidence="1" id="KW-0472">Membrane</keyword>
<dbReference type="HOGENOM" id="CLU_042960_1_0_1"/>
<dbReference type="InParanoid" id="A8Y376"/>
<organism evidence="2 3">
    <name type="scientific">Caenorhabditis briggsae</name>
    <dbReference type="NCBI Taxonomy" id="6238"/>
    <lineage>
        <taxon>Eukaryota</taxon>
        <taxon>Metazoa</taxon>
        <taxon>Ecdysozoa</taxon>
        <taxon>Nematoda</taxon>
        <taxon>Chromadorea</taxon>
        <taxon>Rhabditida</taxon>
        <taxon>Rhabditina</taxon>
        <taxon>Rhabditomorpha</taxon>
        <taxon>Rhabditoidea</taxon>
        <taxon>Rhabditidae</taxon>
        <taxon>Peloderinae</taxon>
        <taxon>Caenorhabditis</taxon>
    </lineage>
</organism>
<dbReference type="WormBase" id="CBG22852">
    <property type="protein sequence ID" value="CBP48851"/>
    <property type="gene ID" value="WBGene00041315"/>
</dbReference>
<proteinExistence type="predicted"/>
<feature type="transmembrane region" description="Helical" evidence="1">
    <location>
        <begin position="93"/>
        <end position="112"/>
    </location>
</feature>
<dbReference type="CTD" id="8580301"/>
<reference evidence="2 3" key="1">
    <citation type="journal article" date="2003" name="PLoS Biol.">
        <title>The genome sequence of Caenorhabditis briggsae: a platform for comparative genomics.</title>
        <authorList>
            <person name="Stein L.D."/>
            <person name="Bao Z."/>
            <person name="Blasiar D."/>
            <person name="Blumenthal T."/>
            <person name="Brent M.R."/>
            <person name="Chen N."/>
            <person name="Chinwalla A."/>
            <person name="Clarke L."/>
            <person name="Clee C."/>
            <person name="Coghlan A."/>
            <person name="Coulson A."/>
            <person name="D'Eustachio P."/>
            <person name="Fitch D.H."/>
            <person name="Fulton L.A."/>
            <person name="Fulton R.E."/>
            <person name="Griffiths-Jones S."/>
            <person name="Harris T.W."/>
            <person name="Hillier L.W."/>
            <person name="Kamath R."/>
            <person name="Kuwabara P.E."/>
            <person name="Mardis E.R."/>
            <person name="Marra M.A."/>
            <person name="Miner T.L."/>
            <person name="Minx P."/>
            <person name="Mullikin J.C."/>
            <person name="Plumb R.W."/>
            <person name="Rogers J."/>
            <person name="Schein J.E."/>
            <person name="Sohrmann M."/>
            <person name="Spieth J."/>
            <person name="Stajich J.E."/>
            <person name="Wei C."/>
            <person name="Willey D."/>
            <person name="Wilson R.K."/>
            <person name="Durbin R."/>
            <person name="Waterston R.H."/>
        </authorList>
    </citation>
    <scope>NUCLEOTIDE SEQUENCE [LARGE SCALE GENOMIC DNA]</scope>
    <source>
        <strain evidence="2 3">AF16</strain>
    </source>
</reference>
<keyword evidence="1" id="KW-1133">Transmembrane helix</keyword>
<dbReference type="eggNOG" id="ENOG502TFM2">
    <property type="taxonomic scope" value="Eukaryota"/>
</dbReference>
<feature type="transmembrane region" description="Helical" evidence="1">
    <location>
        <begin position="12"/>
        <end position="31"/>
    </location>
</feature>
<dbReference type="Pfam" id="PF10318">
    <property type="entry name" value="7TM_GPCR_Srh"/>
    <property type="match status" value="1"/>
</dbReference>
<feature type="transmembrane region" description="Helical" evidence="1">
    <location>
        <begin position="51"/>
        <end position="72"/>
    </location>
</feature>
<feature type="transmembrane region" description="Helical" evidence="1">
    <location>
        <begin position="192"/>
        <end position="215"/>
    </location>
</feature>
<dbReference type="InterPro" id="IPR019422">
    <property type="entry name" value="7TM_GPCR_serpentine_rcpt_Srh"/>
</dbReference>
<dbReference type="AlphaFoldDB" id="A8Y376"/>
<keyword evidence="3" id="KW-1185">Reference proteome</keyword>
<evidence type="ECO:0000313" key="4">
    <source>
        <dbReference type="WormBase" id="CBG22852"/>
    </source>
</evidence>
<evidence type="ECO:0000256" key="1">
    <source>
        <dbReference type="SAM" id="Phobius"/>
    </source>
</evidence>
<dbReference type="Proteomes" id="UP000008549">
    <property type="component" value="Unassembled WGS sequence"/>
</dbReference>
<dbReference type="GeneID" id="8580301"/>
<accession>A8Y376</accession>
<dbReference type="OMA" id="TAMINYH"/>
<dbReference type="SUPFAM" id="SSF81321">
    <property type="entry name" value="Family A G protein-coupled receptor-like"/>
    <property type="match status" value="1"/>
</dbReference>
<feature type="transmembrane region" description="Helical" evidence="1">
    <location>
        <begin position="149"/>
        <end position="171"/>
    </location>
</feature>
<dbReference type="PANTHER" id="PTHR46891">
    <property type="entry name" value="SERPENTINE RECEPTOR, CLASS H-RELATED"/>
    <property type="match status" value="1"/>
</dbReference>
<dbReference type="EMBL" id="HE600994">
    <property type="protein sequence ID" value="CAP39345.2"/>
    <property type="molecule type" value="Genomic_DNA"/>
</dbReference>
<protein>
    <submittedName>
        <fullName evidence="2">Protein CBG22852</fullName>
    </submittedName>
</protein>
<evidence type="ECO:0000313" key="2">
    <source>
        <dbReference type="EMBL" id="CAP39345.2"/>
    </source>
</evidence>
<dbReference type="KEGG" id="cbr:CBG_22852"/>
<sequence>MESVKTAMINYHFLTFLFDLVFSVIVTPYFLAPSFIVSGVGLFEQLGVDPIVQTCFLTITVESMFLSALQIFENRYMVICDAHWIWGKVRVPWLIWNYAMVPFFSLPFYLAAPENPKLLKSEVSKKFPCLPSEILDLQFYIINEDLYTALYTILAFLVFLNVQLYFFLIKLKQKLKNRGTMSEKTRRMQKTFLRSMHIQMVIPIPFIVLPLLFFFAEFFFDFYSQKWNNISVAVCSTFGLFSTLIMLFIHSPYRSFILSNIREFLNFFGVTFGRKPATVIVVPSVTSRNLDS</sequence>
<keyword evidence="1" id="KW-0812">Transmembrane</keyword>
<dbReference type="RefSeq" id="XP_002638304.2">
    <property type="nucleotide sequence ID" value="XM_002638258.2"/>
</dbReference>